<accession>A0A9Q3I1X5</accession>
<evidence type="ECO:0000313" key="3">
    <source>
        <dbReference type="Proteomes" id="UP000765509"/>
    </source>
</evidence>
<dbReference type="EMBL" id="AVOT02030031">
    <property type="protein sequence ID" value="MBW0523104.1"/>
    <property type="molecule type" value="Genomic_DNA"/>
</dbReference>
<evidence type="ECO:0000259" key="1">
    <source>
        <dbReference type="Pfam" id="PF25036"/>
    </source>
</evidence>
<evidence type="ECO:0000313" key="2">
    <source>
        <dbReference type="EMBL" id="MBW0523104.1"/>
    </source>
</evidence>
<dbReference type="Pfam" id="PF25036">
    <property type="entry name" value="VPS13_VAB"/>
    <property type="match status" value="1"/>
</dbReference>
<dbReference type="Proteomes" id="UP000765509">
    <property type="component" value="Unassembled WGS sequence"/>
</dbReference>
<sequence>MIVPGGLFSVPIEAAYPQRIKIPPNSGFGFKWCKEALAWKDLVKHPLRTIACQSIDLEEPARCFTATTIYDKEDRTVW</sequence>
<organism evidence="2 3">
    <name type="scientific">Austropuccinia psidii MF-1</name>
    <dbReference type="NCBI Taxonomy" id="1389203"/>
    <lineage>
        <taxon>Eukaryota</taxon>
        <taxon>Fungi</taxon>
        <taxon>Dikarya</taxon>
        <taxon>Basidiomycota</taxon>
        <taxon>Pucciniomycotina</taxon>
        <taxon>Pucciniomycetes</taxon>
        <taxon>Pucciniales</taxon>
        <taxon>Sphaerophragmiaceae</taxon>
        <taxon>Austropuccinia</taxon>
    </lineage>
</organism>
<reference evidence="2" key="1">
    <citation type="submission" date="2021-03" db="EMBL/GenBank/DDBJ databases">
        <title>Draft genome sequence of rust myrtle Austropuccinia psidii MF-1, a brazilian biotype.</title>
        <authorList>
            <person name="Quecine M.C."/>
            <person name="Pachon D.M.R."/>
            <person name="Bonatelli M.L."/>
            <person name="Correr F.H."/>
            <person name="Franceschini L.M."/>
            <person name="Leite T.F."/>
            <person name="Margarido G.R.A."/>
            <person name="Almeida C.A."/>
            <person name="Ferrarezi J.A."/>
            <person name="Labate C.A."/>
        </authorList>
    </citation>
    <scope>NUCLEOTIDE SEQUENCE</scope>
    <source>
        <strain evidence="2">MF-1</strain>
    </source>
</reference>
<name>A0A9Q3I1X5_9BASI</name>
<keyword evidence="3" id="KW-1185">Reference proteome</keyword>
<dbReference type="InterPro" id="IPR009543">
    <property type="entry name" value="VPS13_VAB"/>
</dbReference>
<dbReference type="AlphaFoldDB" id="A0A9Q3I1X5"/>
<protein>
    <recommendedName>
        <fullName evidence="1">Vacuolar protein sorting-associated protein 13 VPS13 adaptor binding domain-containing protein</fullName>
    </recommendedName>
</protein>
<proteinExistence type="predicted"/>
<gene>
    <name evidence="2" type="ORF">O181_062819</name>
</gene>
<comment type="caution">
    <text evidence="2">The sequence shown here is derived from an EMBL/GenBank/DDBJ whole genome shotgun (WGS) entry which is preliminary data.</text>
</comment>
<feature type="domain" description="Vacuolar protein sorting-associated protein 13 VPS13 adaptor binding" evidence="1">
    <location>
        <begin position="3"/>
        <end position="75"/>
    </location>
</feature>